<keyword evidence="3" id="KW-1185">Reference proteome</keyword>
<feature type="domain" description="HTH marR-type" evidence="1">
    <location>
        <begin position="1"/>
        <end position="115"/>
    </location>
</feature>
<dbReference type="RefSeq" id="WP_229591067.1">
    <property type="nucleotide sequence ID" value="NZ_AP024485.1"/>
</dbReference>
<dbReference type="Proteomes" id="UP001053296">
    <property type="component" value="Chromosome"/>
</dbReference>
<dbReference type="Pfam" id="PF12802">
    <property type="entry name" value="MarR_2"/>
    <property type="match status" value="1"/>
</dbReference>
<reference evidence="2" key="1">
    <citation type="journal article" date="2022" name="Arch. Microbiol.">
        <title>Pseudodesulfovibrio sediminis sp. nov., a mesophilic and neutrophilic sulfate-reducing bacterium isolated from sediment of a brackish lake.</title>
        <authorList>
            <person name="Takahashi A."/>
            <person name="Kojima H."/>
            <person name="Watanabe M."/>
            <person name="Fukui M."/>
        </authorList>
    </citation>
    <scope>NUCLEOTIDE SEQUENCE</scope>
    <source>
        <strain evidence="2">SF6</strain>
    </source>
</reference>
<dbReference type="InterPro" id="IPR036390">
    <property type="entry name" value="WH_DNA-bd_sf"/>
</dbReference>
<dbReference type="EMBL" id="AP024485">
    <property type="protein sequence ID" value="BCS89077.1"/>
    <property type="molecule type" value="Genomic_DNA"/>
</dbReference>
<proteinExistence type="predicted"/>
<accession>A0ABM8HZD3</accession>
<dbReference type="SUPFAM" id="SSF46785">
    <property type="entry name" value="Winged helix' DNA-binding domain"/>
    <property type="match status" value="1"/>
</dbReference>
<dbReference type="PANTHER" id="PTHR33164">
    <property type="entry name" value="TRANSCRIPTIONAL REGULATOR, MARR FAMILY"/>
    <property type="match status" value="1"/>
</dbReference>
<evidence type="ECO:0000313" key="3">
    <source>
        <dbReference type="Proteomes" id="UP001053296"/>
    </source>
</evidence>
<gene>
    <name evidence="2" type="ORF">PSDVSF_23190</name>
</gene>
<dbReference type="InterPro" id="IPR039422">
    <property type="entry name" value="MarR/SlyA-like"/>
</dbReference>
<dbReference type="InterPro" id="IPR000835">
    <property type="entry name" value="HTH_MarR-typ"/>
</dbReference>
<dbReference type="PANTHER" id="PTHR33164:SF43">
    <property type="entry name" value="HTH-TYPE TRANSCRIPTIONAL REPRESSOR YETL"/>
    <property type="match status" value="1"/>
</dbReference>
<organism evidence="2 3">
    <name type="scientific">Pseudodesulfovibrio sediminis</name>
    <dbReference type="NCBI Taxonomy" id="2810563"/>
    <lineage>
        <taxon>Bacteria</taxon>
        <taxon>Pseudomonadati</taxon>
        <taxon>Thermodesulfobacteriota</taxon>
        <taxon>Desulfovibrionia</taxon>
        <taxon>Desulfovibrionales</taxon>
        <taxon>Desulfovibrionaceae</taxon>
    </lineage>
</organism>
<name>A0ABM8HZD3_9BACT</name>
<protein>
    <recommendedName>
        <fullName evidence="1">HTH marR-type domain-containing protein</fullName>
    </recommendedName>
</protein>
<evidence type="ECO:0000313" key="2">
    <source>
        <dbReference type="EMBL" id="BCS89077.1"/>
    </source>
</evidence>
<evidence type="ECO:0000259" key="1">
    <source>
        <dbReference type="PROSITE" id="PS50995"/>
    </source>
</evidence>
<dbReference type="Gene3D" id="1.10.10.10">
    <property type="entry name" value="Winged helix-like DNA-binding domain superfamily/Winged helix DNA-binding domain"/>
    <property type="match status" value="1"/>
</dbReference>
<dbReference type="InterPro" id="IPR036388">
    <property type="entry name" value="WH-like_DNA-bd_sf"/>
</dbReference>
<dbReference type="PROSITE" id="PS50995">
    <property type="entry name" value="HTH_MARR_2"/>
    <property type="match status" value="1"/>
</dbReference>
<sequence>MAQTAGLTLARWQALRTLSDTPRTVSSMARELDLARQSVQRTVNHLEKAGYVKFTTNPEHATAKLIRISTKGVQTLETLAQAQRQWLSEVSKDLPPANLRISTGMLRGLLGRLNAE</sequence>
<dbReference type="SMART" id="SM00347">
    <property type="entry name" value="HTH_MARR"/>
    <property type="match status" value="1"/>
</dbReference>